<dbReference type="Proteomes" id="UP000612352">
    <property type="component" value="Unassembled WGS sequence"/>
</dbReference>
<proteinExistence type="inferred from homology"/>
<dbReference type="Gene3D" id="3.30.450.380">
    <property type="match status" value="1"/>
</dbReference>
<keyword evidence="5" id="KW-1185">Reference proteome</keyword>
<evidence type="ECO:0000259" key="3">
    <source>
        <dbReference type="Pfam" id="PF00437"/>
    </source>
</evidence>
<protein>
    <submittedName>
        <fullName evidence="4">TadA family conjugal transfer-associated ATPase</fullName>
    </submittedName>
</protein>
<dbReference type="PANTHER" id="PTHR30486">
    <property type="entry name" value="TWITCHING MOTILITY PROTEIN PILT"/>
    <property type="match status" value="1"/>
</dbReference>
<dbReference type="NCBIfam" id="TIGR03819">
    <property type="entry name" value="heli_sec_ATPase"/>
    <property type="match status" value="1"/>
</dbReference>
<dbReference type="PANTHER" id="PTHR30486:SF6">
    <property type="entry name" value="TYPE IV PILUS RETRACTATION ATPASE PILT"/>
    <property type="match status" value="1"/>
</dbReference>
<dbReference type="InterPro" id="IPR022399">
    <property type="entry name" value="TadA-like_ATPase"/>
</dbReference>
<evidence type="ECO:0000313" key="5">
    <source>
        <dbReference type="Proteomes" id="UP000612352"/>
    </source>
</evidence>
<evidence type="ECO:0000313" key="4">
    <source>
        <dbReference type="EMBL" id="MBK0332043.1"/>
    </source>
</evidence>
<dbReference type="SUPFAM" id="SSF52540">
    <property type="entry name" value="P-loop containing nucleoside triphosphate hydrolases"/>
    <property type="match status" value="1"/>
</dbReference>
<dbReference type="EMBL" id="JAEDAJ010000006">
    <property type="protein sequence ID" value="MBK0332043.1"/>
    <property type="molecule type" value="Genomic_DNA"/>
</dbReference>
<evidence type="ECO:0000256" key="2">
    <source>
        <dbReference type="SAM" id="MobiDB-lite"/>
    </source>
</evidence>
<dbReference type="RefSeq" id="WP_200502902.1">
    <property type="nucleotide sequence ID" value="NZ_JAEDAJ010000006.1"/>
</dbReference>
<reference evidence="4 5" key="1">
    <citation type="submission" date="2020-12" db="EMBL/GenBank/DDBJ databases">
        <title>Brachybacterium sp. MASK1Z-5, whole genome shotgun sequence.</title>
        <authorList>
            <person name="Tuo L."/>
        </authorList>
    </citation>
    <scope>NUCLEOTIDE SEQUENCE [LARGE SCALE GENOMIC DNA]</scope>
    <source>
        <strain evidence="4 5">MASK1Z-5</strain>
    </source>
</reference>
<organism evidence="4 5">
    <name type="scientific">Brachybacterium halotolerans</name>
    <dbReference type="NCBI Taxonomy" id="2795215"/>
    <lineage>
        <taxon>Bacteria</taxon>
        <taxon>Bacillati</taxon>
        <taxon>Actinomycetota</taxon>
        <taxon>Actinomycetes</taxon>
        <taxon>Micrococcales</taxon>
        <taxon>Dermabacteraceae</taxon>
        <taxon>Brachybacterium</taxon>
    </lineage>
</organism>
<dbReference type="Pfam" id="PF00437">
    <property type="entry name" value="T2SSE"/>
    <property type="match status" value="1"/>
</dbReference>
<gene>
    <name evidence="4" type="ORF">I8D64_11595</name>
</gene>
<feature type="domain" description="Bacterial type II secretion system protein E" evidence="3">
    <location>
        <begin position="63"/>
        <end position="339"/>
    </location>
</feature>
<comment type="caution">
    <text evidence="4">The sequence shown here is derived from an EMBL/GenBank/DDBJ whole genome shotgun (WGS) entry which is preliminary data.</text>
</comment>
<dbReference type="Gene3D" id="3.40.50.300">
    <property type="entry name" value="P-loop containing nucleotide triphosphate hydrolases"/>
    <property type="match status" value="1"/>
</dbReference>
<evidence type="ECO:0000256" key="1">
    <source>
        <dbReference type="ARBA" id="ARBA00006611"/>
    </source>
</evidence>
<feature type="region of interest" description="Disordered" evidence="2">
    <location>
        <begin position="385"/>
        <end position="419"/>
    </location>
</feature>
<dbReference type="InterPro" id="IPR027417">
    <property type="entry name" value="P-loop_NTPase"/>
</dbReference>
<dbReference type="InterPro" id="IPR001482">
    <property type="entry name" value="T2SS/T4SS_dom"/>
</dbReference>
<dbReference type="InterPro" id="IPR050921">
    <property type="entry name" value="T4SS_GSP_E_ATPase"/>
</dbReference>
<name>A0ABS1BBN8_9MICO</name>
<accession>A0ABS1BBN8</accession>
<sequence>MSAVGAPEGALDAVIDRVREDLAAEPGPVDVSRVSRALRREGRVLGAAAMLEITSRVRDHVSGLGPLQDLVGPGVTDVLVNGDGSVWVDGAEGLHRSPVHVSPEQARSLAVRLATLGGRRLDDAVPCADARLPGGIRFHGVLSPLSPTGALISLRLPSERTMTLADLEAAGALPDPLPEVMRALVAARAAFVVTGGTGTGKTTLLGALLALVPESERIVVIEDAQELRIDHPHAVHLQSRHANSEGTGAVDLTDLVRQSLRMRPDRVVLGECRGAEVRELLQALNTGHEGGCGTLHANTALDVPARLEALGALGGLDRQALAAQAASALEVVVHLGRPHGRRRIVELAVLERGPDGALRAVPALDLREDVAVTGPGWDRLTRRLGLSASPAAGPTGADRARGRHSALSPGGAGRQEADR</sequence>
<comment type="similarity">
    <text evidence="1">Belongs to the GSP E family.</text>
</comment>
<dbReference type="CDD" id="cd01130">
    <property type="entry name" value="VirB11-like_ATPase"/>
    <property type="match status" value="1"/>
</dbReference>